<proteinExistence type="predicted"/>
<protein>
    <submittedName>
        <fullName evidence="2">Uncharacterized protein</fullName>
    </submittedName>
</protein>
<dbReference type="EMBL" id="CM003606">
    <property type="protein sequence ID" value="KYP67923.1"/>
    <property type="molecule type" value="Genomic_DNA"/>
</dbReference>
<dbReference type="AlphaFoldDB" id="A0A151TLJ5"/>
<evidence type="ECO:0000313" key="3">
    <source>
        <dbReference type="Proteomes" id="UP000075243"/>
    </source>
</evidence>
<keyword evidence="3" id="KW-1185">Reference proteome</keyword>
<sequence>MGGHMRSHFAKLPIPPKSETMDEVLDNSAELTHFPIQSASSHTSHPQKKSAHNYRSLNPGLTLKTQPAQDPNATANILQQPR</sequence>
<accession>A0A151TLJ5</accession>
<dbReference type="Proteomes" id="UP000075243">
    <property type="component" value="Chromosome 4"/>
</dbReference>
<dbReference type="Gramene" id="C.cajan_20911.t">
    <property type="protein sequence ID" value="C.cajan_20911.t.cds1"/>
    <property type="gene ID" value="C.cajan_20911"/>
</dbReference>
<name>A0A151TLJ5_CAJCA</name>
<gene>
    <name evidence="2" type="ORF">KK1_021538</name>
</gene>
<organism evidence="2 3">
    <name type="scientific">Cajanus cajan</name>
    <name type="common">Pigeon pea</name>
    <name type="synonym">Cajanus indicus</name>
    <dbReference type="NCBI Taxonomy" id="3821"/>
    <lineage>
        <taxon>Eukaryota</taxon>
        <taxon>Viridiplantae</taxon>
        <taxon>Streptophyta</taxon>
        <taxon>Embryophyta</taxon>
        <taxon>Tracheophyta</taxon>
        <taxon>Spermatophyta</taxon>
        <taxon>Magnoliopsida</taxon>
        <taxon>eudicotyledons</taxon>
        <taxon>Gunneridae</taxon>
        <taxon>Pentapetalae</taxon>
        <taxon>rosids</taxon>
        <taxon>fabids</taxon>
        <taxon>Fabales</taxon>
        <taxon>Fabaceae</taxon>
        <taxon>Papilionoideae</taxon>
        <taxon>50 kb inversion clade</taxon>
        <taxon>NPAAA clade</taxon>
        <taxon>indigoferoid/millettioid clade</taxon>
        <taxon>Phaseoleae</taxon>
        <taxon>Cajanus</taxon>
    </lineage>
</organism>
<feature type="compositionally biased region" description="Polar residues" evidence="1">
    <location>
        <begin position="63"/>
        <end position="82"/>
    </location>
</feature>
<evidence type="ECO:0000313" key="2">
    <source>
        <dbReference type="EMBL" id="KYP67923.1"/>
    </source>
</evidence>
<feature type="compositionally biased region" description="Polar residues" evidence="1">
    <location>
        <begin position="35"/>
        <end position="44"/>
    </location>
</feature>
<evidence type="ECO:0000256" key="1">
    <source>
        <dbReference type="SAM" id="MobiDB-lite"/>
    </source>
</evidence>
<reference evidence="2 3" key="1">
    <citation type="journal article" date="2012" name="Nat. Biotechnol.">
        <title>Draft genome sequence of pigeonpea (Cajanus cajan), an orphan legume crop of resource-poor farmers.</title>
        <authorList>
            <person name="Varshney R.K."/>
            <person name="Chen W."/>
            <person name="Li Y."/>
            <person name="Bharti A.K."/>
            <person name="Saxena R.K."/>
            <person name="Schlueter J.A."/>
            <person name="Donoghue M.T."/>
            <person name="Azam S."/>
            <person name="Fan G."/>
            <person name="Whaley A.M."/>
            <person name="Farmer A.D."/>
            <person name="Sheridan J."/>
            <person name="Iwata A."/>
            <person name="Tuteja R."/>
            <person name="Penmetsa R.V."/>
            <person name="Wu W."/>
            <person name="Upadhyaya H.D."/>
            <person name="Yang S.P."/>
            <person name="Shah T."/>
            <person name="Saxena K.B."/>
            <person name="Michael T."/>
            <person name="McCombie W.R."/>
            <person name="Yang B."/>
            <person name="Zhang G."/>
            <person name="Yang H."/>
            <person name="Wang J."/>
            <person name="Spillane C."/>
            <person name="Cook D.R."/>
            <person name="May G.D."/>
            <person name="Xu X."/>
            <person name="Jackson S.A."/>
        </authorList>
    </citation>
    <scope>NUCLEOTIDE SEQUENCE [LARGE SCALE GENOMIC DNA]</scope>
    <source>
        <strain evidence="3">cv. Asha</strain>
    </source>
</reference>
<feature type="region of interest" description="Disordered" evidence="1">
    <location>
        <begin position="1"/>
        <end position="82"/>
    </location>
</feature>